<feature type="binding site" evidence="7">
    <location>
        <position position="41"/>
    </location>
    <ligand>
        <name>ATP</name>
        <dbReference type="ChEBI" id="CHEBI:30616"/>
    </ligand>
</feature>
<keyword evidence="6 7" id="KW-0067">ATP-binding</keyword>
<accession>A0A839E3L2</accession>
<evidence type="ECO:0000313" key="11">
    <source>
        <dbReference type="Proteomes" id="UP000569329"/>
    </source>
</evidence>
<dbReference type="GO" id="GO:0005524">
    <property type="term" value="F:ATP binding"/>
    <property type="evidence" value="ECO:0007669"/>
    <property type="project" value="UniProtKB-UniRule"/>
</dbReference>
<dbReference type="EC" id="2.7.11.1" evidence="1"/>
<gene>
    <name evidence="10" type="ORF">FHX42_004845</name>
</gene>
<feature type="compositionally biased region" description="Basic and acidic residues" evidence="8">
    <location>
        <begin position="307"/>
        <end position="317"/>
    </location>
</feature>
<dbReference type="SUPFAM" id="SSF56112">
    <property type="entry name" value="Protein kinase-like (PK-like)"/>
    <property type="match status" value="1"/>
</dbReference>
<dbReference type="SMART" id="SM00220">
    <property type="entry name" value="S_TKc"/>
    <property type="match status" value="1"/>
</dbReference>
<feature type="region of interest" description="Disordered" evidence="8">
    <location>
        <begin position="287"/>
        <end position="329"/>
    </location>
</feature>
<dbReference type="PROSITE" id="PS00107">
    <property type="entry name" value="PROTEIN_KINASE_ATP"/>
    <property type="match status" value="1"/>
</dbReference>
<organism evidence="10 11">
    <name type="scientific">Halosaccharopolyspora lacisalsi</name>
    <dbReference type="NCBI Taxonomy" id="1000566"/>
    <lineage>
        <taxon>Bacteria</taxon>
        <taxon>Bacillati</taxon>
        <taxon>Actinomycetota</taxon>
        <taxon>Actinomycetes</taxon>
        <taxon>Pseudonocardiales</taxon>
        <taxon>Pseudonocardiaceae</taxon>
        <taxon>Halosaccharopolyspora</taxon>
    </lineage>
</organism>
<evidence type="ECO:0000259" key="9">
    <source>
        <dbReference type="PROSITE" id="PS50011"/>
    </source>
</evidence>
<keyword evidence="11" id="KW-1185">Reference proteome</keyword>
<evidence type="ECO:0000256" key="7">
    <source>
        <dbReference type="PROSITE-ProRule" id="PRU10141"/>
    </source>
</evidence>
<dbReference type="Gene3D" id="1.10.510.10">
    <property type="entry name" value="Transferase(Phosphotransferase) domain 1"/>
    <property type="match status" value="1"/>
</dbReference>
<dbReference type="InterPro" id="IPR000719">
    <property type="entry name" value="Prot_kinase_dom"/>
</dbReference>
<dbReference type="GO" id="GO:0004674">
    <property type="term" value="F:protein serine/threonine kinase activity"/>
    <property type="evidence" value="ECO:0007669"/>
    <property type="project" value="UniProtKB-KW"/>
</dbReference>
<feature type="compositionally biased region" description="Polar residues" evidence="8">
    <location>
        <begin position="457"/>
        <end position="471"/>
    </location>
</feature>
<keyword evidence="2" id="KW-0723">Serine/threonine-protein kinase</keyword>
<comment type="caution">
    <text evidence="10">The sequence shown here is derived from an EMBL/GenBank/DDBJ whole genome shotgun (WGS) entry which is preliminary data.</text>
</comment>
<dbReference type="CDD" id="cd14014">
    <property type="entry name" value="STKc_PknB_like"/>
    <property type="match status" value="1"/>
</dbReference>
<evidence type="ECO:0000256" key="1">
    <source>
        <dbReference type="ARBA" id="ARBA00012513"/>
    </source>
</evidence>
<keyword evidence="4 7" id="KW-0547">Nucleotide-binding</keyword>
<dbReference type="InterPro" id="IPR017441">
    <property type="entry name" value="Protein_kinase_ATP_BS"/>
</dbReference>
<feature type="domain" description="Protein kinase" evidence="9">
    <location>
        <begin position="12"/>
        <end position="271"/>
    </location>
</feature>
<evidence type="ECO:0000256" key="6">
    <source>
        <dbReference type="ARBA" id="ARBA00022840"/>
    </source>
</evidence>
<dbReference type="PROSITE" id="PS00108">
    <property type="entry name" value="PROTEIN_KINASE_ST"/>
    <property type="match status" value="1"/>
</dbReference>
<dbReference type="RefSeq" id="WP_182546633.1">
    <property type="nucleotide sequence ID" value="NZ_JACGWZ010000008.1"/>
</dbReference>
<dbReference type="PANTHER" id="PTHR43289">
    <property type="entry name" value="MITOGEN-ACTIVATED PROTEIN KINASE KINASE KINASE 20-RELATED"/>
    <property type="match status" value="1"/>
</dbReference>
<name>A0A839E3L2_9PSEU</name>
<dbReference type="InterPro" id="IPR011009">
    <property type="entry name" value="Kinase-like_dom_sf"/>
</dbReference>
<feature type="region of interest" description="Disordered" evidence="8">
    <location>
        <begin position="457"/>
        <end position="536"/>
    </location>
</feature>
<evidence type="ECO:0000256" key="8">
    <source>
        <dbReference type="SAM" id="MobiDB-lite"/>
    </source>
</evidence>
<dbReference type="Gene3D" id="3.30.200.20">
    <property type="entry name" value="Phosphorylase Kinase, domain 1"/>
    <property type="match status" value="1"/>
</dbReference>
<dbReference type="PROSITE" id="PS50011">
    <property type="entry name" value="PROTEIN_KINASE_DOM"/>
    <property type="match status" value="1"/>
</dbReference>
<dbReference type="InterPro" id="IPR008271">
    <property type="entry name" value="Ser/Thr_kinase_AS"/>
</dbReference>
<evidence type="ECO:0000256" key="3">
    <source>
        <dbReference type="ARBA" id="ARBA00022679"/>
    </source>
</evidence>
<feature type="compositionally biased region" description="Basic and acidic residues" evidence="8">
    <location>
        <begin position="501"/>
        <end position="536"/>
    </location>
</feature>
<dbReference type="Pfam" id="PF00069">
    <property type="entry name" value="Pkinase"/>
    <property type="match status" value="1"/>
</dbReference>
<dbReference type="Proteomes" id="UP000569329">
    <property type="component" value="Unassembled WGS sequence"/>
</dbReference>
<reference evidence="10 11" key="1">
    <citation type="submission" date="2020-07" db="EMBL/GenBank/DDBJ databases">
        <title>Sequencing the genomes of 1000 actinobacteria strains.</title>
        <authorList>
            <person name="Klenk H.-P."/>
        </authorList>
    </citation>
    <scope>NUCLEOTIDE SEQUENCE [LARGE SCALE GENOMIC DNA]</scope>
    <source>
        <strain evidence="10 11">DSM 45975</strain>
    </source>
</reference>
<keyword evidence="5" id="KW-0418">Kinase</keyword>
<dbReference type="AlphaFoldDB" id="A0A839E3L2"/>
<dbReference type="EMBL" id="JACGWZ010000008">
    <property type="protein sequence ID" value="MBA8827449.1"/>
    <property type="molecule type" value="Genomic_DNA"/>
</dbReference>
<keyword evidence="3" id="KW-0808">Transferase</keyword>
<evidence type="ECO:0000256" key="2">
    <source>
        <dbReference type="ARBA" id="ARBA00022527"/>
    </source>
</evidence>
<protein>
    <recommendedName>
        <fullName evidence="1">non-specific serine/threonine protein kinase</fullName>
        <ecNumber evidence="1">2.7.11.1</ecNumber>
    </recommendedName>
</protein>
<dbReference type="PANTHER" id="PTHR43289:SF6">
    <property type="entry name" value="SERINE_THREONINE-PROTEIN KINASE NEKL-3"/>
    <property type="match status" value="1"/>
</dbReference>
<evidence type="ECO:0000313" key="10">
    <source>
        <dbReference type="EMBL" id="MBA8827449.1"/>
    </source>
</evidence>
<evidence type="ECO:0000256" key="4">
    <source>
        <dbReference type="ARBA" id="ARBA00022741"/>
    </source>
</evidence>
<proteinExistence type="predicted"/>
<evidence type="ECO:0000256" key="5">
    <source>
        <dbReference type="ARBA" id="ARBA00022777"/>
    </source>
</evidence>
<sequence>MSDEGELLADRYRLRCRLGSGAMGVVWQATDELLQRPVAVKQLLPQPGLDAARVEEARQRAMREGRLAARLHHPNAVAVHDVTEHEGLPVLVMEYAPSRSLADVLAEQGTMTPEAVAGIGAQTASALEAAHAVGIVHRDVKPGNVLLGSDGTVKITDFGISHAADDVVVTRTGILAGTPAYLAPEIARGHSPTPSSDVFSLAATLYEAVEARTPFDHGSDNSLALLHVVAAGNALPPRRAGPLATVLTHMLKADPAQRPELAQAREAMRAVAVGTSLPTAVDHLAHEVPARPLDRTATAPPPGEGRNGTRLDARPLDQRPGPRGGHPGAKRRRLLLTAAAVAVAVLTGVLVAAQLGPGGDPAPQASPASRTLAPHQLERIASDYYALLPEHPDNAWRRLGPGLRSRGHARYADFWTSVSGVTVFSAPRATGERTVHVGVELTLRDGTRVRKLHRLGMTTTTGNPLINTDTVLRSERIAPPPPPSPTEHDERHEEGEEEQPGEEHKKEKREKKQDRRGGNERNKGEKDKKDKKGEKG</sequence>